<dbReference type="Proteomes" id="UP000601789">
    <property type="component" value="Unassembled WGS sequence"/>
</dbReference>
<sequence length="188" mass="21503">MTTITVRWADDHLKRYGRKINELNRRFPKVLPRVINQVGNRAKTQVIRNLTKQTGLQRRVIVEAVKVTMAGGKRLSYDMVTRGGNIRLKYLRPRETEEGVVARPFGKPTLYPKTFMMGGAFPDRKSVEKFNGHVMFRNRSKGRHYTFARSGVFIPNEMTTGATKGAFERTAAPLLQERVEKVLIKLIG</sequence>
<reference evidence="1 2" key="1">
    <citation type="submission" date="2020-10" db="EMBL/GenBank/DDBJ databases">
        <title>Aquamicrobium zhengzhouensis sp. nov., a exopolysaccharide producing bacterium isolated from farmland soil.</title>
        <authorList>
            <person name="Wang X."/>
        </authorList>
    </citation>
    <scope>NUCLEOTIDE SEQUENCE [LARGE SCALE GENOMIC DNA]</scope>
    <source>
        <strain evidence="2">cd-1</strain>
    </source>
</reference>
<evidence type="ECO:0000313" key="1">
    <source>
        <dbReference type="EMBL" id="MBI1620147.1"/>
    </source>
</evidence>
<dbReference type="RefSeq" id="WP_198475164.1">
    <property type="nucleotide sequence ID" value="NZ_JADGMQ010000002.1"/>
</dbReference>
<name>A0ABS0SCF6_9HYPH</name>
<organism evidence="1 2">
    <name type="scientific">Aquamicrobium zhengzhouense</name>
    <dbReference type="NCBI Taxonomy" id="2781738"/>
    <lineage>
        <taxon>Bacteria</taxon>
        <taxon>Pseudomonadati</taxon>
        <taxon>Pseudomonadota</taxon>
        <taxon>Alphaproteobacteria</taxon>
        <taxon>Hyphomicrobiales</taxon>
        <taxon>Phyllobacteriaceae</taxon>
        <taxon>Aquamicrobium</taxon>
    </lineage>
</organism>
<evidence type="ECO:0008006" key="3">
    <source>
        <dbReference type="Google" id="ProtNLM"/>
    </source>
</evidence>
<keyword evidence="2" id="KW-1185">Reference proteome</keyword>
<dbReference type="EMBL" id="JADGMQ010000002">
    <property type="protein sequence ID" value="MBI1620147.1"/>
    <property type="molecule type" value="Genomic_DNA"/>
</dbReference>
<comment type="caution">
    <text evidence="1">The sequence shown here is derived from an EMBL/GenBank/DDBJ whole genome shotgun (WGS) entry which is preliminary data.</text>
</comment>
<gene>
    <name evidence="1" type="ORF">IOD40_05660</name>
</gene>
<evidence type="ECO:0000313" key="2">
    <source>
        <dbReference type="Proteomes" id="UP000601789"/>
    </source>
</evidence>
<accession>A0ABS0SCF6</accession>
<proteinExistence type="predicted"/>
<protein>
    <recommendedName>
        <fullName evidence="3">Phage protein, HK97 gp10 family</fullName>
    </recommendedName>
</protein>